<protein>
    <recommendedName>
        <fullName evidence="3">Transposase</fullName>
    </recommendedName>
</protein>
<sequence>MYAYEWLTIHEQGTAVITNVILAYDALVRRTYASSQHFLLSLDNHSRKTISYLSELLTDPYGNPLSAILRMRATFEVDKRLLLERANI</sequence>
<organism evidence="1 2">
    <name type="scientific">Haladaptatus pallidirubidus</name>
    <dbReference type="NCBI Taxonomy" id="1008152"/>
    <lineage>
        <taxon>Archaea</taxon>
        <taxon>Methanobacteriati</taxon>
        <taxon>Methanobacteriota</taxon>
        <taxon>Stenosarchaea group</taxon>
        <taxon>Halobacteria</taxon>
        <taxon>Halobacteriales</taxon>
        <taxon>Haladaptataceae</taxon>
        <taxon>Haladaptatus</taxon>
    </lineage>
</organism>
<proteinExistence type="predicted"/>
<dbReference type="EMBL" id="BAABKX010000008">
    <property type="protein sequence ID" value="GAA5050734.1"/>
    <property type="molecule type" value="Genomic_DNA"/>
</dbReference>
<accession>A0AAV3UHV4</accession>
<evidence type="ECO:0000313" key="1">
    <source>
        <dbReference type="EMBL" id="GAA5050734.1"/>
    </source>
</evidence>
<comment type="caution">
    <text evidence="1">The sequence shown here is derived from an EMBL/GenBank/DDBJ whole genome shotgun (WGS) entry which is preliminary data.</text>
</comment>
<keyword evidence="2" id="KW-1185">Reference proteome</keyword>
<reference evidence="1 2" key="1">
    <citation type="journal article" date="2019" name="Int. J. Syst. Evol. Microbiol.">
        <title>The Global Catalogue of Microorganisms (GCM) 10K type strain sequencing project: providing services to taxonomists for standard genome sequencing and annotation.</title>
        <authorList>
            <consortium name="The Broad Institute Genomics Platform"/>
            <consortium name="The Broad Institute Genome Sequencing Center for Infectious Disease"/>
            <person name="Wu L."/>
            <person name="Ma J."/>
        </authorList>
    </citation>
    <scope>NUCLEOTIDE SEQUENCE [LARGE SCALE GENOMIC DNA]</scope>
    <source>
        <strain evidence="1 2">JCM 17504</strain>
    </source>
</reference>
<name>A0AAV3UHV4_9EURY</name>
<evidence type="ECO:0000313" key="2">
    <source>
        <dbReference type="Proteomes" id="UP001501729"/>
    </source>
</evidence>
<gene>
    <name evidence="1" type="ORF">GCM10025751_25210</name>
</gene>
<dbReference type="AlphaFoldDB" id="A0AAV3UHV4"/>
<dbReference type="Proteomes" id="UP001501729">
    <property type="component" value="Unassembled WGS sequence"/>
</dbReference>
<evidence type="ECO:0008006" key="3">
    <source>
        <dbReference type="Google" id="ProtNLM"/>
    </source>
</evidence>